<proteinExistence type="predicted"/>
<gene>
    <name evidence="1" type="ORF">MSG28_012755</name>
</gene>
<evidence type="ECO:0000313" key="2">
    <source>
        <dbReference type="Proteomes" id="UP001064048"/>
    </source>
</evidence>
<keyword evidence="2" id="KW-1185">Reference proteome</keyword>
<sequence>MPWYVLLNQINAKTAQINFDHKFMKEYNILYPYQMREFVDLYDIPECQCPRVYWPICANDNITYVNHCILNCNKDKNGGMRRYGPCVHYRRSMMSFVEVVLPKTWENAPNNDTVEKLPQYVCPTSCARCARDDLLLLVRAARRAPDEIHANTIDDKELKDDIEAEVRNDKDANGDIQSVIADDKEEDNKTIK</sequence>
<comment type="caution">
    <text evidence="1">The sequence shown here is derived from an EMBL/GenBank/DDBJ whole genome shotgun (WGS) entry which is preliminary data.</text>
</comment>
<accession>A0ACC0JHZ9</accession>
<protein>
    <submittedName>
        <fullName evidence="1">Uncharacterized protein</fullName>
    </submittedName>
</protein>
<dbReference type="Proteomes" id="UP001064048">
    <property type="component" value="Chromosome 22"/>
</dbReference>
<name>A0ACC0JHZ9_CHOFU</name>
<reference evidence="1 2" key="1">
    <citation type="journal article" date="2022" name="Genome Biol. Evol.">
        <title>The Spruce Budworm Genome: Reconstructing the Evolutionary History of Antifreeze Proteins.</title>
        <authorList>
            <person name="Beliveau C."/>
            <person name="Gagne P."/>
            <person name="Picq S."/>
            <person name="Vernygora O."/>
            <person name="Keeling C.I."/>
            <person name="Pinkney K."/>
            <person name="Doucet D."/>
            <person name="Wen F."/>
            <person name="Johnston J.S."/>
            <person name="Maaroufi H."/>
            <person name="Boyle B."/>
            <person name="Laroche J."/>
            <person name="Dewar K."/>
            <person name="Juretic N."/>
            <person name="Blackburn G."/>
            <person name="Nisole A."/>
            <person name="Brunet B."/>
            <person name="Brandao M."/>
            <person name="Lumley L."/>
            <person name="Duan J."/>
            <person name="Quan G."/>
            <person name="Lucarotti C.J."/>
            <person name="Roe A.D."/>
            <person name="Sperling F.A.H."/>
            <person name="Levesque R.C."/>
            <person name="Cusson M."/>
        </authorList>
    </citation>
    <scope>NUCLEOTIDE SEQUENCE [LARGE SCALE GENOMIC DNA]</scope>
    <source>
        <strain evidence="1">Glfc:IPQL:Cfum</strain>
    </source>
</reference>
<dbReference type="EMBL" id="CM046122">
    <property type="protein sequence ID" value="KAI8423724.1"/>
    <property type="molecule type" value="Genomic_DNA"/>
</dbReference>
<organism evidence="1 2">
    <name type="scientific">Choristoneura fumiferana</name>
    <name type="common">Spruce budworm moth</name>
    <name type="synonym">Archips fumiferana</name>
    <dbReference type="NCBI Taxonomy" id="7141"/>
    <lineage>
        <taxon>Eukaryota</taxon>
        <taxon>Metazoa</taxon>
        <taxon>Ecdysozoa</taxon>
        <taxon>Arthropoda</taxon>
        <taxon>Hexapoda</taxon>
        <taxon>Insecta</taxon>
        <taxon>Pterygota</taxon>
        <taxon>Neoptera</taxon>
        <taxon>Endopterygota</taxon>
        <taxon>Lepidoptera</taxon>
        <taxon>Glossata</taxon>
        <taxon>Ditrysia</taxon>
        <taxon>Tortricoidea</taxon>
        <taxon>Tortricidae</taxon>
        <taxon>Tortricinae</taxon>
        <taxon>Choristoneura</taxon>
    </lineage>
</organism>
<evidence type="ECO:0000313" key="1">
    <source>
        <dbReference type="EMBL" id="KAI8423724.1"/>
    </source>
</evidence>